<dbReference type="RefSeq" id="WP_046909035.1">
    <property type="nucleotide sequence ID" value="NZ_BAAAXG010000026.1"/>
</dbReference>
<evidence type="ECO:0000313" key="1">
    <source>
        <dbReference type="EMBL" id="KKZ72272.1"/>
    </source>
</evidence>
<reference evidence="1 2" key="1">
    <citation type="submission" date="2015-05" db="EMBL/GenBank/DDBJ databases">
        <title>Draft Genome assembly of Streptomyces showdoensis.</title>
        <authorList>
            <person name="Thapa K.K."/>
            <person name="Metsa-Ketela M."/>
        </authorList>
    </citation>
    <scope>NUCLEOTIDE SEQUENCE [LARGE SCALE GENOMIC DNA]</scope>
    <source>
        <strain evidence="1 2">ATCC 15227</strain>
    </source>
</reference>
<dbReference type="Proteomes" id="UP000265325">
    <property type="component" value="Unassembled WGS sequence"/>
</dbReference>
<keyword evidence="2" id="KW-1185">Reference proteome</keyword>
<dbReference type="EMBL" id="LAQS01000028">
    <property type="protein sequence ID" value="KKZ72272.1"/>
    <property type="molecule type" value="Genomic_DNA"/>
</dbReference>
<dbReference type="AlphaFoldDB" id="A0A2P2GL88"/>
<protein>
    <submittedName>
        <fullName evidence="1">Uncharacterized protein</fullName>
    </submittedName>
</protein>
<organism evidence="1 2">
    <name type="scientific">Streptomyces showdoensis</name>
    <dbReference type="NCBI Taxonomy" id="68268"/>
    <lineage>
        <taxon>Bacteria</taxon>
        <taxon>Bacillati</taxon>
        <taxon>Actinomycetota</taxon>
        <taxon>Actinomycetes</taxon>
        <taxon>Kitasatosporales</taxon>
        <taxon>Streptomycetaceae</taxon>
        <taxon>Streptomyces</taxon>
    </lineage>
</organism>
<evidence type="ECO:0000313" key="2">
    <source>
        <dbReference type="Proteomes" id="UP000265325"/>
    </source>
</evidence>
<proteinExistence type="predicted"/>
<gene>
    <name evidence="1" type="ORF">VO63_18985</name>
</gene>
<comment type="caution">
    <text evidence="1">The sequence shown here is derived from an EMBL/GenBank/DDBJ whole genome shotgun (WGS) entry which is preliminary data.</text>
</comment>
<sequence>MQRFEISYAIIPAGVGPDDYEPGDLERRTGVFEFPDPGPEDYYELGGVRQAYGPAFPDIEARIKATLAPGEQPVIRPQEMRRVD</sequence>
<name>A0A2P2GL88_STREW</name>
<accession>A0A2P2GL88</accession>
<dbReference type="OrthoDB" id="4313441at2"/>